<dbReference type="Proteomes" id="UP001066276">
    <property type="component" value="Chromosome 12"/>
</dbReference>
<dbReference type="AlphaFoldDB" id="A0AAV7KXJ5"/>
<feature type="region of interest" description="Disordered" evidence="1">
    <location>
        <begin position="182"/>
        <end position="228"/>
    </location>
</feature>
<protein>
    <submittedName>
        <fullName evidence="2">Uncharacterized protein</fullName>
    </submittedName>
</protein>
<comment type="caution">
    <text evidence="2">The sequence shown here is derived from an EMBL/GenBank/DDBJ whole genome shotgun (WGS) entry which is preliminary data.</text>
</comment>
<evidence type="ECO:0000313" key="3">
    <source>
        <dbReference type="Proteomes" id="UP001066276"/>
    </source>
</evidence>
<gene>
    <name evidence="2" type="ORF">NDU88_003818</name>
</gene>
<evidence type="ECO:0000313" key="2">
    <source>
        <dbReference type="EMBL" id="KAJ1083663.1"/>
    </source>
</evidence>
<dbReference type="EMBL" id="JANPWB010000016">
    <property type="protein sequence ID" value="KAJ1083663.1"/>
    <property type="molecule type" value="Genomic_DNA"/>
</dbReference>
<accession>A0AAV7KXJ5</accession>
<proteinExistence type="predicted"/>
<evidence type="ECO:0000256" key="1">
    <source>
        <dbReference type="SAM" id="MobiDB-lite"/>
    </source>
</evidence>
<keyword evidence="3" id="KW-1185">Reference proteome</keyword>
<sequence>MTESWAARAAVRSGLVAQASGPGPIQNSRGPHSQKLDVVLAAVELIGDSLERARTLLEAKIDKVTSDLVLLHAGHRKLADKTGVIEARVDELAPTASRLKSEMEDLLARVVELEHRVAWEWLESTGSAAGCTPEQNVPVLRRKRDRARCTQKRGEVRAGPVACAPDLEQLIQERREAIHSAAAISASPVASKSETEISQPPSDQPITPDRLSELGLAEGPPVMPATAD</sequence>
<organism evidence="2 3">
    <name type="scientific">Pleurodeles waltl</name>
    <name type="common">Iberian ribbed newt</name>
    <dbReference type="NCBI Taxonomy" id="8319"/>
    <lineage>
        <taxon>Eukaryota</taxon>
        <taxon>Metazoa</taxon>
        <taxon>Chordata</taxon>
        <taxon>Craniata</taxon>
        <taxon>Vertebrata</taxon>
        <taxon>Euteleostomi</taxon>
        <taxon>Amphibia</taxon>
        <taxon>Batrachia</taxon>
        <taxon>Caudata</taxon>
        <taxon>Salamandroidea</taxon>
        <taxon>Salamandridae</taxon>
        <taxon>Pleurodelinae</taxon>
        <taxon>Pleurodeles</taxon>
    </lineage>
</organism>
<reference evidence="2" key="1">
    <citation type="journal article" date="2022" name="bioRxiv">
        <title>Sequencing and chromosome-scale assembly of the giantPleurodeles waltlgenome.</title>
        <authorList>
            <person name="Brown T."/>
            <person name="Elewa A."/>
            <person name="Iarovenko S."/>
            <person name="Subramanian E."/>
            <person name="Araus A.J."/>
            <person name="Petzold A."/>
            <person name="Susuki M."/>
            <person name="Suzuki K.-i.T."/>
            <person name="Hayashi T."/>
            <person name="Toyoda A."/>
            <person name="Oliveira C."/>
            <person name="Osipova E."/>
            <person name="Leigh N.D."/>
            <person name="Simon A."/>
            <person name="Yun M.H."/>
        </authorList>
    </citation>
    <scope>NUCLEOTIDE SEQUENCE</scope>
    <source>
        <strain evidence="2">20211129_DDA</strain>
        <tissue evidence="2">Liver</tissue>
    </source>
</reference>
<name>A0AAV7KXJ5_PLEWA</name>
<feature type="compositionally biased region" description="Low complexity" evidence="1">
    <location>
        <begin position="182"/>
        <end position="192"/>
    </location>
</feature>
<feature type="compositionally biased region" description="Polar residues" evidence="1">
    <location>
        <begin position="196"/>
        <end position="205"/>
    </location>
</feature>